<proteinExistence type="predicted"/>
<accession>A0A0E9PNM4</accession>
<dbReference type="AlphaFoldDB" id="A0A0E9PNM4"/>
<name>A0A0E9PNM4_ANGAN</name>
<dbReference type="EMBL" id="GBXM01103144">
    <property type="protein sequence ID" value="JAH05433.1"/>
    <property type="molecule type" value="Transcribed_RNA"/>
</dbReference>
<sequence>MIVLCPSFNYKPGYYC</sequence>
<reference evidence="1" key="2">
    <citation type="journal article" date="2015" name="Fish Shellfish Immunol.">
        <title>Early steps in the European eel (Anguilla anguilla)-Vibrio vulnificus interaction in the gills: Role of the RtxA13 toxin.</title>
        <authorList>
            <person name="Callol A."/>
            <person name="Pajuelo D."/>
            <person name="Ebbesson L."/>
            <person name="Teles M."/>
            <person name="MacKenzie S."/>
            <person name="Amaro C."/>
        </authorList>
    </citation>
    <scope>NUCLEOTIDE SEQUENCE</scope>
</reference>
<reference evidence="1" key="1">
    <citation type="submission" date="2014-11" db="EMBL/GenBank/DDBJ databases">
        <authorList>
            <person name="Amaro Gonzalez C."/>
        </authorList>
    </citation>
    <scope>NUCLEOTIDE SEQUENCE</scope>
</reference>
<organism evidence="1">
    <name type="scientific">Anguilla anguilla</name>
    <name type="common">European freshwater eel</name>
    <name type="synonym">Muraena anguilla</name>
    <dbReference type="NCBI Taxonomy" id="7936"/>
    <lineage>
        <taxon>Eukaryota</taxon>
        <taxon>Metazoa</taxon>
        <taxon>Chordata</taxon>
        <taxon>Craniata</taxon>
        <taxon>Vertebrata</taxon>
        <taxon>Euteleostomi</taxon>
        <taxon>Actinopterygii</taxon>
        <taxon>Neopterygii</taxon>
        <taxon>Teleostei</taxon>
        <taxon>Anguilliformes</taxon>
        <taxon>Anguillidae</taxon>
        <taxon>Anguilla</taxon>
    </lineage>
</organism>
<protein>
    <submittedName>
        <fullName evidence="1">Uncharacterized protein</fullName>
    </submittedName>
</protein>
<evidence type="ECO:0000313" key="1">
    <source>
        <dbReference type="EMBL" id="JAH05433.1"/>
    </source>
</evidence>